<evidence type="ECO:0000313" key="2">
    <source>
        <dbReference type="WBParaSite" id="PSU_v2.g11396.t1"/>
    </source>
</evidence>
<accession>A0A914XWQ3</accession>
<name>A0A914XWQ3_9BILA</name>
<keyword evidence="1" id="KW-1185">Reference proteome</keyword>
<dbReference type="Proteomes" id="UP000887577">
    <property type="component" value="Unplaced"/>
</dbReference>
<sequence>MVIIILSDRISGGANVAAAIEVANLPEMAGKLIVTSIASFGERYLSSPLYSDLHEEAMALKEEPIEDALKRANII</sequence>
<proteinExistence type="predicted"/>
<reference evidence="2" key="1">
    <citation type="submission" date="2022-11" db="UniProtKB">
        <authorList>
            <consortium name="WormBaseParasite"/>
        </authorList>
    </citation>
    <scope>IDENTIFICATION</scope>
</reference>
<dbReference type="AlphaFoldDB" id="A0A914XWQ3"/>
<dbReference type="InterPro" id="IPR036052">
    <property type="entry name" value="TrpB-like_PALP_sf"/>
</dbReference>
<organism evidence="1 2">
    <name type="scientific">Panagrolaimus superbus</name>
    <dbReference type="NCBI Taxonomy" id="310955"/>
    <lineage>
        <taxon>Eukaryota</taxon>
        <taxon>Metazoa</taxon>
        <taxon>Ecdysozoa</taxon>
        <taxon>Nematoda</taxon>
        <taxon>Chromadorea</taxon>
        <taxon>Rhabditida</taxon>
        <taxon>Tylenchina</taxon>
        <taxon>Panagrolaimomorpha</taxon>
        <taxon>Panagrolaimoidea</taxon>
        <taxon>Panagrolaimidae</taxon>
        <taxon>Panagrolaimus</taxon>
    </lineage>
</organism>
<protein>
    <submittedName>
        <fullName evidence="2">Uncharacterized protein</fullName>
    </submittedName>
</protein>
<evidence type="ECO:0000313" key="1">
    <source>
        <dbReference type="Proteomes" id="UP000887577"/>
    </source>
</evidence>
<dbReference type="SUPFAM" id="SSF53686">
    <property type="entry name" value="Tryptophan synthase beta subunit-like PLP-dependent enzymes"/>
    <property type="match status" value="1"/>
</dbReference>
<dbReference type="WBParaSite" id="PSU_v2.g11396.t1">
    <property type="protein sequence ID" value="PSU_v2.g11396.t1"/>
    <property type="gene ID" value="PSU_v2.g11396"/>
</dbReference>
<dbReference type="Gene3D" id="3.40.50.1100">
    <property type="match status" value="1"/>
</dbReference>